<dbReference type="EMBL" id="AEUP01000022">
    <property type="protein sequence ID" value="EGE48233.1"/>
    <property type="molecule type" value="Genomic_DNA"/>
</dbReference>
<accession>F1YSJ9</accession>
<name>F1YSJ9_9PROT</name>
<reference evidence="2 3" key="1">
    <citation type="journal article" date="2011" name="Science">
        <title>Drosophila microbiome modulates host developmental and metabolic homeostasis via insulin signaling.</title>
        <authorList>
            <person name="Shin S.C."/>
            <person name="Kim S.H."/>
            <person name="You H."/>
            <person name="Kim B."/>
            <person name="Kim A.C."/>
            <person name="Lee K.A."/>
            <person name="Yoon J.H."/>
            <person name="Ryu J.H."/>
            <person name="Lee W.J."/>
        </authorList>
    </citation>
    <scope>NUCLEOTIDE SEQUENCE [LARGE SCALE GENOMIC DNA]</scope>
    <source>
        <strain evidence="2 3">DM001</strain>
    </source>
</reference>
<dbReference type="Gene3D" id="1.10.10.10">
    <property type="entry name" value="Winged helix-like DNA-binding domain superfamily/Winged helix DNA-binding domain"/>
    <property type="match status" value="1"/>
</dbReference>
<dbReference type="Pfam" id="PF13730">
    <property type="entry name" value="HTH_36"/>
    <property type="match status" value="1"/>
</dbReference>
<dbReference type="OrthoDB" id="2934196at2"/>
<dbReference type="RefSeq" id="WP_006115964.1">
    <property type="nucleotide sequence ID" value="NZ_AEUP01000022.1"/>
</dbReference>
<evidence type="ECO:0000313" key="2">
    <source>
        <dbReference type="EMBL" id="EGE48233.1"/>
    </source>
</evidence>
<comment type="caution">
    <text evidence="2">The sequence shown here is derived from an EMBL/GenBank/DDBJ whole genome shotgun (WGS) entry which is preliminary data.</text>
</comment>
<dbReference type="Proteomes" id="UP000018454">
    <property type="component" value="Unassembled WGS sequence"/>
</dbReference>
<feature type="region of interest" description="Disordered" evidence="1">
    <location>
        <begin position="151"/>
        <end position="191"/>
    </location>
</feature>
<dbReference type="InterPro" id="IPR036388">
    <property type="entry name" value="WH-like_DNA-bd_sf"/>
</dbReference>
<dbReference type="AlphaFoldDB" id="F1YSJ9"/>
<gene>
    <name evidence="2" type="ORF">APO_0896</name>
</gene>
<organism evidence="2 3">
    <name type="scientific">Acetobacter pomorum DM001</name>
    <dbReference type="NCBI Taxonomy" id="945681"/>
    <lineage>
        <taxon>Bacteria</taxon>
        <taxon>Pseudomonadati</taxon>
        <taxon>Pseudomonadota</taxon>
        <taxon>Alphaproteobacteria</taxon>
        <taxon>Acetobacterales</taxon>
        <taxon>Acetobacteraceae</taxon>
        <taxon>Acetobacter</taxon>
    </lineage>
</organism>
<evidence type="ECO:0000313" key="3">
    <source>
        <dbReference type="Proteomes" id="UP000018454"/>
    </source>
</evidence>
<protein>
    <submittedName>
        <fullName evidence="2">Replication Protein</fullName>
    </submittedName>
</protein>
<sequence length="191" mass="20716">MPQPPKPPFEITTAPKGSWVQTERAAHEAWARLIASHPKAAALMHVIVGNMGNHNALVASQKTLAKTMGCTVRTVQRAIEVLRDGQWLEVRQVGAAGTTNAYVVNDRVAWSGPRDGIRYSLFSASVLISDEEQPDRAELADQEPLRGIPALYPGERQLPIGPGMPPPSQPSIDGLEPDLPARQTDLEEFTG</sequence>
<evidence type="ECO:0000256" key="1">
    <source>
        <dbReference type="SAM" id="MobiDB-lite"/>
    </source>
</evidence>
<proteinExistence type="predicted"/>